<dbReference type="Pfam" id="PF17917">
    <property type="entry name" value="RT_RNaseH"/>
    <property type="match status" value="1"/>
</dbReference>
<dbReference type="SUPFAM" id="SSF57756">
    <property type="entry name" value="Retrovirus zinc finger-like domains"/>
    <property type="match status" value="1"/>
</dbReference>
<evidence type="ECO:0000256" key="6">
    <source>
        <dbReference type="ARBA" id="ARBA00022918"/>
    </source>
</evidence>
<dbReference type="AlphaFoldDB" id="A0A9Q1EX96"/>
<evidence type="ECO:0000259" key="10">
    <source>
        <dbReference type="PROSITE" id="PS50158"/>
    </source>
</evidence>
<dbReference type="PROSITE" id="PS50994">
    <property type="entry name" value="INTEGRASE"/>
    <property type="match status" value="1"/>
</dbReference>
<dbReference type="GO" id="GO:0004190">
    <property type="term" value="F:aspartic-type endopeptidase activity"/>
    <property type="evidence" value="ECO:0007669"/>
    <property type="project" value="UniProtKB-KW"/>
</dbReference>
<feature type="domain" description="Integrase catalytic" evidence="12">
    <location>
        <begin position="801"/>
        <end position="956"/>
    </location>
</feature>
<feature type="region of interest" description="Disordered" evidence="9">
    <location>
        <begin position="195"/>
        <end position="218"/>
    </location>
</feature>
<keyword evidence="3" id="KW-0540">Nuclease</keyword>
<dbReference type="FunFam" id="1.10.340.70:FF:000001">
    <property type="entry name" value="Retrovirus-related Pol polyprotein from transposon gypsy-like Protein"/>
    <property type="match status" value="1"/>
</dbReference>
<dbReference type="Pfam" id="PF17921">
    <property type="entry name" value="Integrase_H2C2"/>
    <property type="match status" value="1"/>
</dbReference>
<evidence type="ECO:0000256" key="5">
    <source>
        <dbReference type="ARBA" id="ARBA00022801"/>
    </source>
</evidence>
<dbReference type="InterPro" id="IPR012337">
    <property type="entry name" value="RNaseH-like_sf"/>
</dbReference>
<sequence length="1172" mass="131725">MCGRSSGLCFIRLQFLAPEQHRGWGDKVPNTLLPFWGLRAGKINTGDHKGTILTFNKTAVYDGTTPWKEFLHRFESCAKANCWSENTMAVHLKFCLVGAAGAIVHRNPRSSQWDYSRLVEEMETAYGPSSEHAAAVAIELRQRVRKLGSFICHQPQAHNMAERRPRAAVMREGAEEEQAETAAAFPAARWKPKPCGPSPHLQHAGPNPNYTPHKRGGRKDIKWEEIRCHNCSGLGHMKRNCASPKKVFITQASTVSPETPDPAVLHLKAQDQEMSIHMLVHELDVCAVLDSGARKSVLPLRHYNAIHPDVRPPLQPSRVETLLGVGPGDVPVLGEARIPVQINNCQVAYLGHIVLEDGVATDPSKVRKVPEWPSPTSIQEVRQFIGLASYYRRFVRDFASIAEPLHALTKKHARFQWTEKCQAAFNKLKRLLTTAPVLGYPLDQGNMILDTDASDVGIGAVLSQVQQGSERVLAYGSHKLSKTEQNYCTTRRELLAVVEFTSHFRQYLLGRPSIVRTDHSSLRWLTKMKEPEGQLARWLERLGEYNFEIIHRPGHLHSNADSLSRRPCRQSCSCKLPGPSLHPANVSHQAVQCELDSDINKMMLSPVEVEGHSASTAVSLVGVDEASPADTDSLKPPERIYWTETTNAELFGGWSPEELRQAQKADPDIAPIRAWMEASAERPPWVTVSPCSPATKTYWSQWKRLYIRDEILVRRFFCLDDTQFYPQVVLPRAFRPDVMRQMHEGQVGGHFGVERTVARLQTRYFWYRMKEDVALWCGTCTSCASKARPRKTPQAPMGTVQVGAPMERITLDIMGPLNETERNNCYVLVIQDYFTKWVEAFPLPNERAVTVASEWVCRYGAPQTLHSDQGRNFESEVFQKMCTLFGIEKTHTTPFRPQSDGQVERFNATLQKIRATTAERCHWDWDLMIPYAVMAYRATKHSATGFTPHFMMFGREVSEPVDLVAGLHLDADTAPSAPEYVQHTRERLELAHRIARDALSTRRVSNKVRKFLPSYEGPYFVLGHLDDLVCRIQKGPKTKVKVVHHDQLKPYRCRDPLDNTWVMEQARSWTPVEVSPPALIVDLADPPLGLSQLFSDADTEETSSCASSDPAVGIPAATISLPSTSSPLDSATPGESQDSGGGVAEQQHQSQRSQRPSRQRRSPARYGEWVDH</sequence>
<evidence type="ECO:0000256" key="4">
    <source>
        <dbReference type="ARBA" id="ARBA00022759"/>
    </source>
</evidence>
<keyword evidence="8" id="KW-0862">Zinc</keyword>
<name>A0A9Q1EX96_SYNKA</name>
<dbReference type="FunFam" id="3.10.20.370:FF:000001">
    <property type="entry name" value="Retrovirus-related Pol polyprotein from transposon 17.6-like protein"/>
    <property type="match status" value="1"/>
</dbReference>
<dbReference type="InterPro" id="IPR001584">
    <property type="entry name" value="Integrase_cat-core"/>
</dbReference>
<dbReference type="GO" id="GO:0015074">
    <property type="term" value="P:DNA integration"/>
    <property type="evidence" value="ECO:0007669"/>
    <property type="project" value="InterPro"/>
</dbReference>
<dbReference type="Pfam" id="PF22938">
    <property type="entry name" value="Integrase_p58_C"/>
    <property type="match status" value="1"/>
</dbReference>
<feature type="region of interest" description="Disordered" evidence="9">
    <location>
        <begin position="1099"/>
        <end position="1172"/>
    </location>
</feature>
<dbReference type="InterPro" id="IPR041373">
    <property type="entry name" value="RT_RNaseH"/>
</dbReference>
<feature type="domain" description="Peptidase A2" evidence="11">
    <location>
        <begin position="285"/>
        <end position="326"/>
    </location>
</feature>
<keyword evidence="8" id="KW-0479">Metal-binding</keyword>
<dbReference type="PROSITE" id="PS50175">
    <property type="entry name" value="ASP_PROT_RETROV"/>
    <property type="match status" value="1"/>
</dbReference>
<proteinExistence type="predicted"/>
<evidence type="ECO:0000256" key="8">
    <source>
        <dbReference type="PROSITE-ProRule" id="PRU00047"/>
    </source>
</evidence>
<dbReference type="InterPro" id="IPR036875">
    <property type="entry name" value="Znf_CCHC_sf"/>
</dbReference>
<dbReference type="EMBL" id="JAINUF010000011">
    <property type="protein sequence ID" value="KAJ8346760.1"/>
    <property type="molecule type" value="Genomic_DNA"/>
</dbReference>
<keyword evidence="2" id="KW-0548">Nucleotidyltransferase</keyword>
<keyword evidence="8" id="KW-0863">Zinc-finger</keyword>
<reference evidence="13" key="1">
    <citation type="journal article" date="2023" name="Science">
        <title>Genome structures resolve the early diversification of teleost fishes.</title>
        <authorList>
            <person name="Parey E."/>
            <person name="Louis A."/>
            <person name="Montfort J."/>
            <person name="Bouchez O."/>
            <person name="Roques C."/>
            <person name="Iampietro C."/>
            <person name="Lluch J."/>
            <person name="Castinel A."/>
            <person name="Donnadieu C."/>
            <person name="Desvignes T."/>
            <person name="Floi Bucao C."/>
            <person name="Jouanno E."/>
            <person name="Wen M."/>
            <person name="Mejri S."/>
            <person name="Dirks R."/>
            <person name="Jansen H."/>
            <person name="Henkel C."/>
            <person name="Chen W.J."/>
            <person name="Zahm M."/>
            <person name="Cabau C."/>
            <person name="Klopp C."/>
            <person name="Thompson A.W."/>
            <person name="Robinson-Rechavi M."/>
            <person name="Braasch I."/>
            <person name="Lecointre G."/>
            <person name="Bobe J."/>
            <person name="Postlethwait J.H."/>
            <person name="Berthelot C."/>
            <person name="Roest Crollius H."/>
            <person name="Guiguen Y."/>
        </authorList>
    </citation>
    <scope>NUCLEOTIDE SEQUENCE</scope>
    <source>
        <strain evidence="13">WJC10195</strain>
    </source>
</reference>
<comment type="caution">
    <text evidence="13">The sequence shown here is derived from an EMBL/GenBank/DDBJ whole genome shotgun (WGS) entry which is preliminary data.</text>
</comment>
<dbReference type="Gene3D" id="1.10.340.70">
    <property type="match status" value="1"/>
</dbReference>
<dbReference type="GO" id="GO:0006508">
    <property type="term" value="P:proteolysis"/>
    <property type="evidence" value="ECO:0007669"/>
    <property type="project" value="UniProtKB-KW"/>
</dbReference>
<dbReference type="InterPro" id="IPR001995">
    <property type="entry name" value="Peptidase_A2_cat"/>
</dbReference>
<dbReference type="FunFam" id="3.30.420.10:FF:000032">
    <property type="entry name" value="Retrovirus-related Pol polyprotein from transposon 297-like Protein"/>
    <property type="match status" value="1"/>
</dbReference>
<feature type="domain" description="CCHC-type" evidence="10">
    <location>
        <begin position="227"/>
        <end position="241"/>
    </location>
</feature>
<dbReference type="Gene3D" id="3.30.420.10">
    <property type="entry name" value="Ribonuclease H-like superfamily/Ribonuclease H"/>
    <property type="match status" value="1"/>
</dbReference>
<dbReference type="InterPro" id="IPR001878">
    <property type="entry name" value="Znf_CCHC"/>
</dbReference>
<gene>
    <name evidence="13" type="ORF">SKAU_G00281610</name>
</gene>
<dbReference type="InterPro" id="IPR054465">
    <property type="entry name" value="Integrase_p58-like_C"/>
</dbReference>
<keyword evidence="14" id="KW-1185">Reference proteome</keyword>
<dbReference type="Gene3D" id="3.30.70.270">
    <property type="match status" value="1"/>
</dbReference>
<evidence type="ECO:0000256" key="3">
    <source>
        <dbReference type="ARBA" id="ARBA00022722"/>
    </source>
</evidence>
<evidence type="ECO:0000256" key="7">
    <source>
        <dbReference type="ARBA" id="ARBA00039658"/>
    </source>
</evidence>
<keyword evidence="4" id="KW-0255">Endonuclease</keyword>
<dbReference type="InterPro" id="IPR050951">
    <property type="entry name" value="Retrovirus_Pol_polyprotein"/>
</dbReference>
<dbReference type="CDD" id="cd09274">
    <property type="entry name" value="RNase_HI_RT_Ty3"/>
    <property type="match status" value="1"/>
</dbReference>
<dbReference type="InterPro" id="IPR041588">
    <property type="entry name" value="Integrase_H2C2"/>
</dbReference>
<dbReference type="InterPro" id="IPR043502">
    <property type="entry name" value="DNA/RNA_pol_sf"/>
</dbReference>
<dbReference type="SUPFAM" id="SSF56672">
    <property type="entry name" value="DNA/RNA polymerases"/>
    <property type="match status" value="1"/>
</dbReference>
<dbReference type="PROSITE" id="PS50158">
    <property type="entry name" value="ZF_CCHC"/>
    <property type="match status" value="1"/>
</dbReference>
<dbReference type="InterPro" id="IPR036397">
    <property type="entry name" value="RNaseH_sf"/>
</dbReference>
<evidence type="ECO:0000313" key="13">
    <source>
        <dbReference type="EMBL" id="KAJ8346760.1"/>
    </source>
</evidence>
<evidence type="ECO:0000313" key="14">
    <source>
        <dbReference type="Proteomes" id="UP001152622"/>
    </source>
</evidence>
<dbReference type="Gene3D" id="3.10.20.370">
    <property type="match status" value="1"/>
</dbReference>
<feature type="compositionally biased region" description="Polar residues" evidence="9">
    <location>
        <begin position="1120"/>
        <end position="1138"/>
    </location>
</feature>
<evidence type="ECO:0000259" key="11">
    <source>
        <dbReference type="PROSITE" id="PS50175"/>
    </source>
</evidence>
<dbReference type="Proteomes" id="UP001152622">
    <property type="component" value="Chromosome 11"/>
</dbReference>
<evidence type="ECO:0000256" key="9">
    <source>
        <dbReference type="SAM" id="MobiDB-lite"/>
    </source>
</evidence>
<dbReference type="GO" id="GO:0003677">
    <property type="term" value="F:DNA binding"/>
    <property type="evidence" value="ECO:0007669"/>
    <property type="project" value="UniProtKB-KW"/>
</dbReference>
<dbReference type="InterPro" id="IPR043128">
    <property type="entry name" value="Rev_trsase/Diguanyl_cyclase"/>
</dbReference>
<dbReference type="PANTHER" id="PTHR37984:SF5">
    <property type="entry name" value="PROTEIN NYNRIN-LIKE"/>
    <property type="match status" value="1"/>
</dbReference>
<evidence type="ECO:0000256" key="1">
    <source>
        <dbReference type="ARBA" id="ARBA00022679"/>
    </source>
</evidence>
<protein>
    <recommendedName>
        <fullName evidence="7">Gypsy retrotransposon integrase-like protein 1</fullName>
    </recommendedName>
</protein>
<keyword evidence="6" id="KW-0695">RNA-directed DNA polymerase</keyword>
<accession>A0A9Q1EX96</accession>
<evidence type="ECO:0000259" key="12">
    <source>
        <dbReference type="PROSITE" id="PS50994"/>
    </source>
</evidence>
<dbReference type="GO" id="GO:0008270">
    <property type="term" value="F:zinc ion binding"/>
    <property type="evidence" value="ECO:0007669"/>
    <property type="project" value="UniProtKB-KW"/>
</dbReference>
<keyword evidence="1" id="KW-0808">Transferase</keyword>
<dbReference type="PANTHER" id="PTHR37984">
    <property type="entry name" value="PROTEIN CBG26694"/>
    <property type="match status" value="1"/>
</dbReference>
<dbReference type="FunFam" id="3.30.70.270:FF:000020">
    <property type="entry name" value="Transposon Tf2-6 polyprotein-like Protein"/>
    <property type="match status" value="1"/>
</dbReference>
<organism evidence="13 14">
    <name type="scientific">Synaphobranchus kaupii</name>
    <name type="common">Kaup's arrowtooth eel</name>
    <dbReference type="NCBI Taxonomy" id="118154"/>
    <lineage>
        <taxon>Eukaryota</taxon>
        <taxon>Metazoa</taxon>
        <taxon>Chordata</taxon>
        <taxon>Craniata</taxon>
        <taxon>Vertebrata</taxon>
        <taxon>Euteleostomi</taxon>
        <taxon>Actinopterygii</taxon>
        <taxon>Neopterygii</taxon>
        <taxon>Teleostei</taxon>
        <taxon>Anguilliformes</taxon>
        <taxon>Synaphobranchidae</taxon>
        <taxon>Synaphobranchus</taxon>
    </lineage>
</organism>
<dbReference type="SUPFAM" id="SSF53098">
    <property type="entry name" value="Ribonuclease H-like"/>
    <property type="match status" value="1"/>
</dbReference>
<keyword evidence="5" id="KW-0378">Hydrolase</keyword>
<dbReference type="OrthoDB" id="8892477at2759"/>
<dbReference type="Pfam" id="PF00665">
    <property type="entry name" value="rve"/>
    <property type="match status" value="1"/>
</dbReference>
<evidence type="ECO:0000256" key="2">
    <source>
        <dbReference type="ARBA" id="ARBA00022695"/>
    </source>
</evidence>